<dbReference type="HOGENOM" id="CLU_087670_0_0_1"/>
<dbReference type="Proteomes" id="UP000001072">
    <property type="component" value="Unassembled WGS sequence"/>
</dbReference>
<dbReference type="VEuPathDB" id="FungiDB:MELLADRAFT_63886"/>
<dbReference type="EMBL" id="GL883111">
    <property type="protein sequence ID" value="EGG05813.1"/>
    <property type="molecule type" value="Genomic_DNA"/>
</dbReference>
<dbReference type="GeneID" id="18930167"/>
<accession>F4RNV8</accession>
<dbReference type="AlphaFoldDB" id="F4RNV8"/>
<dbReference type="RefSeq" id="XP_007410869.1">
    <property type="nucleotide sequence ID" value="XM_007410807.1"/>
</dbReference>
<reference evidence="2" key="1">
    <citation type="journal article" date="2011" name="Proc. Natl. Acad. Sci. U.S.A.">
        <title>Obligate biotrophy features unraveled by the genomic analysis of rust fungi.</title>
        <authorList>
            <person name="Duplessis S."/>
            <person name="Cuomo C.A."/>
            <person name="Lin Y.-C."/>
            <person name="Aerts A."/>
            <person name="Tisserant E."/>
            <person name="Veneault-Fourrey C."/>
            <person name="Joly D.L."/>
            <person name="Hacquard S."/>
            <person name="Amselem J."/>
            <person name="Cantarel B.L."/>
            <person name="Chiu R."/>
            <person name="Coutinho P.M."/>
            <person name="Feau N."/>
            <person name="Field M."/>
            <person name="Frey P."/>
            <person name="Gelhaye E."/>
            <person name="Goldberg J."/>
            <person name="Grabherr M.G."/>
            <person name="Kodira C.D."/>
            <person name="Kohler A."/>
            <person name="Kuees U."/>
            <person name="Lindquist E.A."/>
            <person name="Lucas S.M."/>
            <person name="Mago R."/>
            <person name="Mauceli E."/>
            <person name="Morin E."/>
            <person name="Murat C."/>
            <person name="Pangilinan J.L."/>
            <person name="Park R."/>
            <person name="Pearson M."/>
            <person name="Quesneville H."/>
            <person name="Rouhier N."/>
            <person name="Sakthikumar S."/>
            <person name="Salamov A.A."/>
            <person name="Schmutz J."/>
            <person name="Selles B."/>
            <person name="Shapiro H."/>
            <person name="Tanguay P."/>
            <person name="Tuskan G.A."/>
            <person name="Henrissat B."/>
            <person name="Van de Peer Y."/>
            <person name="Rouze P."/>
            <person name="Ellis J.G."/>
            <person name="Dodds P.N."/>
            <person name="Schein J.E."/>
            <person name="Zhong S."/>
            <person name="Hamelin R.C."/>
            <person name="Grigoriev I.V."/>
            <person name="Szabo L.J."/>
            <person name="Martin F."/>
        </authorList>
    </citation>
    <scope>NUCLEOTIDE SEQUENCE [LARGE SCALE GENOMIC DNA]</scope>
    <source>
        <strain evidence="2">98AG31 / pathotype 3-4-7</strain>
    </source>
</reference>
<name>F4RNV8_MELLP</name>
<evidence type="ECO:0000313" key="2">
    <source>
        <dbReference type="Proteomes" id="UP000001072"/>
    </source>
</evidence>
<gene>
    <name evidence="1" type="ORF">MELLADRAFT_63886</name>
</gene>
<protein>
    <submittedName>
        <fullName evidence="1">Uncharacterized protein</fullName>
    </submittedName>
</protein>
<keyword evidence="2" id="KW-1185">Reference proteome</keyword>
<proteinExistence type="predicted"/>
<dbReference type="InParanoid" id="F4RNV8"/>
<organism evidence="2">
    <name type="scientific">Melampsora larici-populina (strain 98AG31 / pathotype 3-4-7)</name>
    <name type="common">Poplar leaf rust fungus</name>
    <dbReference type="NCBI Taxonomy" id="747676"/>
    <lineage>
        <taxon>Eukaryota</taxon>
        <taxon>Fungi</taxon>
        <taxon>Dikarya</taxon>
        <taxon>Basidiomycota</taxon>
        <taxon>Pucciniomycotina</taxon>
        <taxon>Pucciniomycetes</taxon>
        <taxon>Pucciniales</taxon>
        <taxon>Melampsoraceae</taxon>
        <taxon>Melampsora</taxon>
    </lineage>
</organism>
<sequence>MSNSNLSNSNCTALSFPNEDKVIVTVEAKDATPQPGLKDNNTDHALASVIEPPATSITATEGPGQVGWMNGLFEAPTPHLTGPDAPAHLVDMGPLHRVGTADRDQFDRAHEVVIQVLFKIHTKNEVVITNSNDSTSSSQTKPSTARRSVGTTVNVIDSKVFNDGVVHELRACVVGLSLNQFKERCAELCERYAPGMHQMVINSEVAPNLTWKASVGL</sequence>
<dbReference type="KEGG" id="mlr:MELLADRAFT_63886"/>
<evidence type="ECO:0000313" key="1">
    <source>
        <dbReference type="EMBL" id="EGG05813.1"/>
    </source>
</evidence>